<evidence type="ECO:0000313" key="2">
    <source>
        <dbReference type="EMBL" id="TDV57275.1"/>
    </source>
</evidence>
<name>A0A4R7W4Z1_9PSEU</name>
<keyword evidence="3" id="KW-1185">Reference proteome</keyword>
<dbReference type="AlphaFoldDB" id="A0A4R7W4Z1"/>
<gene>
    <name evidence="2" type="ORF">CLV71_101146</name>
</gene>
<dbReference type="Proteomes" id="UP000294927">
    <property type="component" value="Unassembled WGS sequence"/>
</dbReference>
<feature type="region of interest" description="Disordered" evidence="1">
    <location>
        <begin position="26"/>
        <end position="45"/>
    </location>
</feature>
<reference evidence="2 3" key="1">
    <citation type="submission" date="2019-03" db="EMBL/GenBank/DDBJ databases">
        <title>Genomic Encyclopedia of Archaeal and Bacterial Type Strains, Phase II (KMG-II): from individual species to whole genera.</title>
        <authorList>
            <person name="Goeker M."/>
        </authorList>
    </citation>
    <scope>NUCLEOTIDE SEQUENCE [LARGE SCALE GENOMIC DNA]</scope>
    <source>
        <strain evidence="2 3">DSM 45499</strain>
    </source>
</reference>
<comment type="caution">
    <text evidence="2">The sequence shown here is derived from an EMBL/GenBank/DDBJ whole genome shotgun (WGS) entry which is preliminary data.</text>
</comment>
<sequence length="45" mass="4983">MVEDGRLPCSMREIFVSGQSILRASSVPDSPAFSRTRRSMPPSSR</sequence>
<organism evidence="2 3">
    <name type="scientific">Actinophytocola oryzae</name>
    <dbReference type="NCBI Taxonomy" id="502181"/>
    <lineage>
        <taxon>Bacteria</taxon>
        <taxon>Bacillati</taxon>
        <taxon>Actinomycetota</taxon>
        <taxon>Actinomycetes</taxon>
        <taxon>Pseudonocardiales</taxon>
        <taxon>Pseudonocardiaceae</taxon>
    </lineage>
</organism>
<protein>
    <submittedName>
        <fullName evidence="2">Uncharacterized protein</fullName>
    </submittedName>
</protein>
<evidence type="ECO:0000256" key="1">
    <source>
        <dbReference type="SAM" id="MobiDB-lite"/>
    </source>
</evidence>
<accession>A0A4R7W4Z1</accession>
<evidence type="ECO:0000313" key="3">
    <source>
        <dbReference type="Proteomes" id="UP000294927"/>
    </source>
</evidence>
<dbReference type="EMBL" id="SOCP01000001">
    <property type="protein sequence ID" value="TDV57275.1"/>
    <property type="molecule type" value="Genomic_DNA"/>
</dbReference>
<proteinExistence type="predicted"/>